<protein>
    <recommendedName>
        <fullName evidence="1">YbaK/aminoacyl-tRNA synthetase-associated domain-containing protein</fullName>
    </recommendedName>
</protein>
<gene>
    <name evidence="2" type="ORF">A3B10_00595</name>
</gene>
<proteinExistence type="predicted"/>
<dbReference type="Gene3D" id="3.90.960.10">
    <property type="entry name" value="YbaK/aminoacyl-tRNA synthetase-associated domain"/>
    <property type="match status" value="1"/>
</dbReference>
<organism evidence="2 3">
    <name type="scientific">Candidatus Doudnabacteria bacterium RIFCSPLOWO2_01_FULL_44_21</name>
    <dbReference type="NCBI Taxonomy" id="1817841"/>
    <lineage>
        <taxon>Bacteria</taxon>
        <taxon>Candidatus Doudnaibacteriota</taxon>
    </lineage>
</organism>
<dbReference type="InterPro" id="IPR036754">
    <property type="entry name" value="YbaK/aa-tRNA-synt-asso_dom_sf"/>
</dbReference>
<dbReference type="PANTHER" id="PTHR30411">
    <property type="entry name" value="CYTOPLASMIC PROTEIN"/>
    <property type="match status" value="1"/>
</dbReference>
<dbReference type="SUPFAM" id="SSF55826">
    <property type="entry name" value="YbaK/ProRS associated domain"/>
    <property type="match status" value="1"/>
</dbReference>
<comment type="caution">
    <text evidence="2">The sequence shown here is derived from an EMBL/GenBank/DDBJ whole genome shotgun (WGS) entry which is preliminary data.</text>
</comment>
<dbReference type="InterPro" id="IPR007214">
    <property type="entry name" value="YbaK/aa-tRNA-synth-assoc-dom"/>
</dbReference>
<dbReference type="EMBL" id="MFFB01000012">
    <property type="protein sequence ID" value="OGE94637.1"/>
    <property type="molecule type" value="Genomic_DNA"/>
</dbReference>
<reference evidence="2 3" key="1">
    <citation type="journal article" date="2016" name="Nat. Commun.">
        <title>Thousands of microbial genomes shed light on interconnected biogeochemical processes in an aquifer system.</title>
        <authorList>
            <person name="Anantharaman K."/>
            <person name="Brown C.T."/>
            <person name="Hug L.A."/>
            <person name="Sharon I."/>
            <person name="Castelle C.J."/>
            <person name="Probst A.J."/>
            <person name="Thomas B.C."/>
            <person name="Singh A."/>
            <person name="Wilkins M.J."/>
            <person name="Karaoz U."/>
            <person name="Brodie E.L."/>
            <person name="Williams K.H."/>
            <person name="Hubbard S.S."/>
            <person name="Banfield J.F."/>
        </authorList>
    </citation>
    <scope>NUCLEOTIDE SEQUENCE [LARGE SCALE GENOMIC DNA]</scope>
</reference>
<accession>A0A1F5PXR2</accession>
<dbReference type="Pfam" id="PF04073">
    <property type="entry name" value="tRNA_edit"/>
    <property type="match status" value="1"/>
</dbReference>
<feature type="domain" description="YbaK/aminoacyl-tRNA synthetase-associated" evidence="1">
    <location>
        <begin position="23"/>
        <end position="142"/>
    </location>
</feature>
<evidence type="ECO:0000313" key="3">
    <source>
        <dbReference type="Proteomes" id="UP000177281"/>
    </source>
</evidence>
<dbReference type="STRING" id="1817841.A3B10_00595"/>
<evidence type="ECO:0000259" key="1">
    <source>
        <dbReference type="Pfam" id="PF04073"/>
    </source>
</evidence>
<dbReference type="PANTHER" id="PTHR30411:SF9">
    <property type="entry name" value="MULTIFUNCTIONAL SER_THR-TRNA DEACYLASE PROXP-Y"/>
    <property type="match status" value="1"/>
</dbReference>
<name>A0A1F5PXR2_9BACT</name>
<evidence type="ECO:0000313" key="2">
    <source>
        <dbReference type="EMBL" id="OGE94637.1"/>
    </source>
</evidence>
<dbReference type="Proteomes" id="UP000177281">
    <property type="component" value="Unassembled WGS sequence"/>
</dbReference>
<dbReference type="GO" id="GO:0002161">
    <property type="term" value="F:aminoacyl-tRNA deacylase activity"/>
    <property type="evidence" value="ECO:0007669"/>
    <property type="project" value="InterPro"/>
</dbReference>
<dbReference type="AlphaFoldDB" id="A0A1F5PXR2"/>
<sequence>MPIAKNLEKLLKTNKIKYEVVEHRKVYTAFDAAQTQDIKETEVAKAVLLKGKKTMYLAVLPASNNCDFKALAKLVDDKVSIAKEKDINQKLKTKVGLIAPFGTLFKIPVVLDKKLLKNKKINLPAGSYTESIKISIKDYLKLENPTQGSFAVKKT</sequence>